<keyword evidence="1" id="KW-0812">Transmembrane</keyword>
<dbReference type="AlphaFoldDB" id="A0A0G1U5R9"/>
<comment type="caution">
    <text evidence="2">The sequence shown here is derived from an EMBL/GenBank/DDBJ whole genome shotgun (WGS) entry which is preliminary data.</text>
</comment>
<dbReference type="Proteomes" id="UP000033882">
    <property type="component" value="Unassembled WGS sequence"/>
</dbReference>
<organism evidence="2 3">
    <name type="scientific">Candidatus Wolfebacteria bacterium GW2011_GWA2_47_9b</name>
    <dbReference type="NCBI Taxonomy" id="1619005"/>
    <lineage>
        <taxon>Bacteria</taxon>
        <taxon>Candidatus Wolfeibacteriota</taxon>
    </lineage>
</organism>
<feature type="transmembrane region" description="Helical" evidence="1">
    <location>
        <begin position="96"/>
        <end position="113"/>
    </location>
</feature>
<accession>A0A0G1U5R9</accession>
<keyword evidence="1" id="KW-0472">Membrane</keyword>
<reference evidence="2 3" key="1">
    <citation type="journal article" date="2015" name="Nature">
        <title>rRNA introns, odd ribosomes, and small enigmatic genomes across a large radiation of phyla.</title>
        <authorList>
            <person name="Brown C.T."/>
            <person name="Hug L.A."/>
            <person name="Thomas B.C."/>
            <person name="Sharon I."/>
            <person name="Castelle C.J."/>
            <person name="Singh A."/>
            <person name="Wilkins M.J."/>
            <person name="Williams K.H."/>
            <person name="Banfield J.F."/>
        </authorList>
    </citation>
    <scope>NUCLEOTIDE SEQUENCE [LARGE SCALE GENOMIC DNA]</scope>
</reference>
<feature type="transmembrane region" description="Helical" evidence="1">
    <location>
        <begin position="69"/>
        <end position="90"/>
    </location>
</feature>
<keyword evidence="1" id="KW-1133">Transmembrane helix</keyword>
<feature type="transmembrane region" description="Helical" evidence="1">
    <location>
        <begin position="7"/>
        <end position="30"/>
    </location>
</feature>
<evidence type="ECO:0000313" key="3">
    <source>
        <dbReference type="Proteomes" id="UP000033882"/>
    </source>
</evidence>
<gene>
    <name evidence="2" type="ORF">UY19_C0014G0004</name>
</gene>
<evidence type="ECO:0000256" key="1">
    <source>
        <dbReference type="SAM" id="Phobius"/>
    </source>
</evidence>
<feature type="transmembrane region" description="Helical" evidence="1">
    <location>
        <begin position="42"/>
        <end position="62"/>
    </location>
</feature>
<protein>
    <submittedName>
        <fullName evidence="2">Uncharacterized protein</fullName>
    </submittedName>
</protein>
<sequence>MKWEMKQAMFCTGVLMMGVIQVLFSMGLISGVLTLKDVPAQYSLWSSAVLWMIFLIYGWFALAENIANIAPVVIVTLIGAMPILCALVHIPILWEIGNMANGFLWYAILHVVYRKILAI</sequence>
<name>A0A0G1U5R9_9BACT</name>
<dbReference type="EMBL" id="LCPB01000014">
    <property type="protein sequence ID" value="KKU89404.1"/>
    <property type="molecule type" value="Genomic_DNA"/>
</dbReference>
<evidence type="ECO:0000313" key="2">
    <source>
        <dbReference type="EMBL" id="KKU89404.1"/>
    </source>
</evidence>
<proteinExistence type="predicted"/>